<feature type="compositionally biased region" description="Polar residues" evidence="1">
    <location>
        <begin position="327"/>
        <end position="341"/>
    </location>
</feature>
<keyword evidence="4" id="KW-1185">Reference proteome</keyword>
<reference evidence="3" key="2">
    <citation type="submission" date="2024-04" db="EMBL/GenBank/DDBJ databases">
        <authorList>
            <person name="Chen Y."/>
            <person name="Shah S."/>
            <person name="Dougan E. K."/>
            <person name="Thang M."/>
            <person name="Chan C."/>
        </authorList>
    </citation>
    <scope>NUCLEOTIDE SEQUENCE [LARGE SCALE GENOMIC DNA]</scope>
</reference>
<proteinExistence type="predicted"/>
<dbReference type="EMBL" id="CAMXCT020006623">
    <property type="protein sequence ID" value="CAL1170571.1"/>
    <property type="molecule type" value="Genomic_DNA"/>
</dbReference>
<feature type="region of interest" description="Disordered" evidence="1">
    <location>
        <begin position="72"/>
        <end position="92"/>
    </location>
</feature>
<reference evidence="2" key="1">
    <citation type="submission" date="2022-10" db="EMBL/GenBank/DDBJ databases">
        <authorList>
            <person name="Chen Y."/>
            <person name="Dougan E. K."/>
            <person name="Chan C."/>
            <person name="Rhodes N."/>
            <person name="Thang M."/>
        </authorList>
    </citation>
    <scope>NUCLEOTIDE SEQUENCE</scope>
</reference>
<dbReference type="Proteomes" id="UP001152797">
    <property type="component" value="Unassembled WGS sequence"/>
</dbReference>
<feature type="region of interest" description="Disordered" evidence="1">
    <location>
        <begin position="1"/>
        <end position="42"/>
    </location>
</feature>
<sequence length="378" mass="42206">MSFGQAARGAASFFPEDRKAGIARRNKVQQEQLCKEPKPSSRADFERSLGVFKCTADVDAGNGRRLRRAKQPIDDQLLGAPSGVVGAEAHPTGLPNRRLRRATKLNCTVESEEVSGRRAFFDQFTRAEEYAELIGRPGLQSPRPKEQSLLVEGMDSKYFAMQGDIEDLSTSASEECPERPRKEADSVPSLRVRRMLQSLQPAPATLKDFTAKLPAKGRLDIPLEMVARLEHLVELADRVETKRRFRSRVLREFSTTPDLEESTPTEASLPEVVEEKAEEEEERPNVQLLVQKYESPWPTLLRRSQEGVKNTATPAACSDDKVPIEKSVNSSDETGTSSPPFTDQELTDKSNALRRKGFNLLPQTSGRGWDMVQQVTLL</sequence>
<feature type="region of interest" description="Disordered" evidence="1">
    <location>
        <begin position="255"/>
        <end position="284"/>
    </location>
</feature>
<name>A0A9P1DVX8_9DINO</name>
<evidence type="ECO:0000256" key="1">
    <source>
        <dbReference type="SAM" id="MobiDB-lite"/>
    </source>
</evidence>
<organism evidence="2">
    <name type="scientific">Cladocopium goreaui</name>
    <dbReference type="NCBI Taxonomy" id="2562237"/>
    <lineage>
        <taxon>Eukaryota</taxon>
        <taxon>Sar</taxon>
        <taxon>Alveolata</taxon>
        <taxon>Dinophyceae</taxon>
        <taxon>Suessiales</taxon>
        <taxon>Symbiodiniaceae</taxon>
        <taxon>Cladocopium</taxon>
    </lineage>
</organism>
<dbReference type="EMBL" id="CAMXCT010006623">
    <property type="protein sequence ID" value="CAI4017196.1"/>
    <property type="molecule type" value="Genomic_DNA"/>
</dbReference>
<evidence type="ECO:0000313" key="3">
    <source>
        <dbReference type="EMBL" id="CAL1170571.1"/>
    </source>
</evidence>
<dbReference type="EMBL" id="CAMXCT030006623">
    <property type="protein sequence ID" value="CAL4804508.1"/>
    <property type="molecule type" value="Genomic_DNA"/>
</dbReference>
<gene>
    <name evidence="2" type="ORF">C1SCF055_LOCUS41859</name>
</gene>
<feature type="compositionally biased region" description="Basic and acidic residues" evidence="1">
    <location>
        <begin position="33"/>
        <end position="42"/>
    </location>
</feature>
<evidence type="ECO:0000313" key="2">
    <source>
        <dbReference type="EMBL" id="CAI4017196.1"/>
    </source>
</evidence>
<dbReference type="AlphaFoldDB" id="A0A9P1DVX8"/>
<protein>
    <submittedName>
        <fullName evidence="2">Uncharacterized protein</fullName>
    </submittedName>
</protein>
<dbReference type="OrthoDB" id="426899at2759"/>
<comment type="caution">
    <text evidence="2">The sequence shown here is derived from an EMBL/GenBank/DDBJ whole genome shotgun (WGS) entry which is preliminary data.</text>
</comment>
<evidence type="ECO:0000313" key="4">
    <source>
        <dbReference type="Proteomes" id="UP001152797"/>
    </source>
</evidence>
<feature type="region of interest" description="Disordered" evidence="1">
    <location>
        <begin position="304"/>
        <end position="350"/>
    </location>
</feature>
<accession>A0A9P1DVX8</accession>